<protein>
    <submittedName>
        <fullName evidence="1">Uncharacterized protein</fullName>
    </submittedName>
</protein>
<dbReference type="EMBL" id="JBDXMI010000001">
    <property type="protein sequence ID" value="MEO9382796.1"/>
    <property type="molecule type" value="Genomic_DNA"/>
</dbReference>
<dbReference type="Proteomes" id="UP001462502">
    <property type="component" value="Unassembled WGS sequence"/>
</dbReference>
<comment type="caution">
    <text evidence="1">The sequence shown here is derived from an EMBL/GenBank/DDBJ whole genome shotgun (WGS) entry which is preliminary data.</text>
</comment>
<accession>A0ABV0IND2</accession>
<sequence>MILSPSKTRRKSAIYYNSFASAFNQDQRLLTLELGGGHVAAQQLVPLSLDGEEGVSQAYRHVVRGTGYHGLASPPMLTRGFFRQIVSLLINEIADTIHSHRKSITTTHQAEPIWKT</sequence>
<evidence type="ECO:0000313" key="1">
    <source>
        <dbReference type="EMBL" id="MEO9382796.1"/>
    </source>
</evidence>
<organism evidence="1 2">
    <name type="scientific">Chromobacterium phragmitis</name>
    <dbReference type="NCBI Taxonomy" id="2202141"/>
    <lineage>
        <taxon>Bacteria</taxon>
        <taxon>Pseudomonadati</taxon>
        <taxon>Pseudomonadota</taxon>
        <taxon>Betaproteobacteria</taxon>
        <taxon>Neisseriales</taxon>
        <taxon>Chromobacteriaceae</taxon>
        <taxon>Chromobacterium</taxon>
    </lineage>
</organism>
<proteinExistence type="predicted"/>
<dbReference type="RefSeq" id="WP_347949591.1">
    <property type="nucleotide sequence ID" value="NZ_JBDXMI010000001.1"/>
</dbReference>
<name>A0ABV0IND2_9NEIS</name>
<keyword evidence="2" id="KW-1185">Reference proteome</keyword>
<gene>
    <name evidence="1" type="ORF">ABI908_01530</name>
</gene>
<evidence type="ECO:0000313" key="2">
    <source>
        <dbReference type="Proteomes" id="UP001462502"/>
    </source>
</evidence>
<reference evidence="1 2" key="1">
    <citation type="submission" date="2024-05" db="EMBL/GenBank/DDBJ databases">
        <authorList>
            <person name="De Oliveira J.P."/>
            <person name="Noriler S.A."/>
            <person name="De Oliveira A.G."/>
            <person name="Sipoli D.S."/>
        </authorList>
    </citation>
    <scope>NUCLEOTIDE SEQUENCE [LARGE SCALE GENOMIC DNA]</scope>
    <source>
        <strain evidence="1 2">LABIM192</strain>
    </source>
</reference>